<dbReference type="InterPro" id="IPR004045">
    <property type="entry name" value="Glutathione_S-Trfase_N"/>
</dbReference>
<dbReference type="CDD" id="cd00570">
    <property type="entry name" value="GST_N_family"/>
    <property type="match status" value="1"/>
</dbReference>
<reference evidence="4" key="1">
    <citation type="submission" date="2017-03" db="EMBL/GenBank/DDBJ databases">
        <title>Genomes of endolithic fungi from Antarctica.</title>
        <authorList>
            <person name="Coleine C."/>
            <person name="Masonjones S."/>
            <person name="Stajich J.E."/>
        </authorList>
    </citation>
    <scope>NUCLEOTIDE SEQUENCE [LARGE SCALE GENOMIC DNA]</scope>
    <source>
        <strain evidence="4">CCFEE 5527</strain>
    </source>
</reference>
<protein>
    <recommendedName>
        <fullName evidence="5">GST N-terminal domain-containing protein</fullName>
    </recommendedName>
</protein>
<dbReference type="InParanoid" id="A0A1V8SYB9"/>
<evidence type="ECO:0000313" key="3">
    <source>
        <dbReference type="EMBL" id="OQO04143.1"/>
    </source>
</evidence>
<gene>
    <name evidence="3" type="ORF">B0A48_10753</name>
</gene>
<feature type="domain" description="GST C-terminal" evidence="2">
    <location>
        <begin position="93"/>
        <end position="216"/>
    </location>
</feature>
<evidence type="ECO:0000259" key="2">
    <source>
        <dbReference type="PROSITE" id="PS50405"/>
    </source>
</evidence>
<sequence length="275" mass="31000">MSSSNKQKLFLHNHPVSSYAQKVRIALREKGLEFDFATPQALGSGAADPSLSAQNPRLEVPTLVDGDFAVFDSTIILQYLEDAYPENPLLPKDAKEKVRVRHVEEICDTTYEAINWAFGEVNVFGRAEGEEKEKLQAEMKRQTIEIQTWLEAQLGDRPYFDGETFGYGDICVAPIYNRSVVKAPADSKLDLWYQRIKQRESVKKTFGEFEEGLKAFKAMGGAFTKGKGLRREYRDYRLEFMVKSGGLGVVRKGIEEGTVRFGWPEGGPAREKSSL</sequence>
<dbReference type="PANTHER" id="PTHR43968">
    <property type="match status" value="1"/>
</dbReference>
<dbReference type="EMBL" id="NAJO01000022">
    <property type="protein sequence ID" value="OQO04143.1"/>
    <property type="molecule type" value="Genomic_DNA"/>
</dbReference>
<dbReference type="SUPFAM" id="SSF52833">
    <property type="entry name" value="Thioredoxin-like"/>
    <property type="match status" value="1"/>
</dbReference>
<dbReference type="InterPro" id="IPR050983">
    <property type="entry name" value="GST_Omega/HSP26"/>
</dbReference>
<dbReference type="InterPro" id="IPR036249">
    <property type="entry name" value="Thioredoxin-like_sf"/>
</dbReference>
<dbReference type="AlphaFoldDB" id="A0A1V8SYB9"/>
<dbReference type="FunCoup" id="A0A1V8SYB9">
    <property type="interactions" value="964"/>
</dbReference>
<dbReference type="PROSITE" id="PS50405">
    <property type="entry name" value="GST_CTER"/>
    <property type="match status" value="1"/>
</dbReference>
<organism evidence="3 4">
    <name type="scientific">Cryoendolithus antarcticus</name>
    <dbReference type="NCBI Taxonomy" id="1507870"/>
    <lineage>
        <taxon>Eukaryota</taxon>
        <taxon>Fungi</taxon>
        <taxon>Dikarya</taxon>
        <taxon>Ascomycota</taxon>
        <taxon>Pezizomycotina</taxon>
        <taxon>Dothideomycetes</taxon>
        <taxon>Dothideomycetidae</taxon>
        <taxon>Cladosporiales</taxon>
        <taxon>Cladosporiaceae</taxon>
        <taxon>Cryoendolithus</taxon>
    </lineage>
</organism>
<dbReference type="SFLD" id="SFLDG00358">
    <property type="entry name" value="Main_(cytGST)"/>
    <property type="match status" value="1"/>
</dbReference>
<dbReference type="Gene3D" id="1.20.1050.10">
    <property type="match status" value="1"/>
</dbReference>
<dbReference type="InterPro" id="IPR036282">
    <property type="entry name" value="Glutathione-S-Trfase_C_sf"/>
</dbReference>
<dbReference type="OrthoDB" id="249703at2759"/>
<comment type="caution">
    <text evidence="3">The sequence shown here is derived from an EMBL/GenBank/DDBJ whole genome shotgun (WGS) entry which is preliminary data.</text>
</comment>
<evidence type="ECO:0000259" key="1">
    <source>
        <dbReference type="PROSITE" id="PS50404"/>
    </source>
</evidence>
<dbReference type="Proteomes" id="UP000192596">
    <property type="component" value="Unassembled WGS sequence"/>
</dbReference>
<dbReference type="PROSITE" id="PS50404">
    <property type="entry name" value="GST_NTER"/>
    <property type="match status" value="1"/>
</dbReference>
<name>A0A1V8SYB9_9PEZI</name>
<keyword evidence="4" id="KW-1185">Reference proteome</keyword>
<dbReference type="Pfam" id="PF13410">
    <property type="entry name" value="GST_C_2"/>
    <property type="match status" value="1"/>
</dbReference>
<dbReference type="Gene3D" id="3.40.30.10">
    <property type="entry name" value="Glutaredoxin"/>
    <property type="match status" value="1"/>
</dbReference>
<feature type="domain" description="GST N-terminal" evidence="1">
    <location>
        <begin position="7"/>
        <end position="88"/>
    </location>
</feature>
<evidence type="ECO:0000313" key="4">
    <source>
        <dbReference type="Proteomes" id="UP000192596"/>
    </source>
</evidence>
<dbReference type="InterPro" id="IPR040079">
    <property type="entry name" value="Glutathione_S-Trfase"/>
</dbReference>
<dbReference type="InterPro" id="IPR010987">
    <property type="entry name" value="Glutathione-S-Trfase_C-like"/>
</dbReference>
<dbReference type="Pfam" id="PF13417">
    <property type="entry name" value="GST_N_3"/>
    <property type="match status" value="1"/>
</dbReference>
<accession>A0A1V8SYB9</accession>
<dbReference type="SFLD" id="SFLDS00019">
    <property type="entry name" value="Glutathione_Transferase_(cytos"/>
    <property type="match status" value="1"/>
</dbReference>
<dbReference type="GO" id="GO:0005737">
    <property type="term" value="C:cytoplasm"/>
    <property type="evidence" value="ECO:0007669"/>
    <property type="project" value="TreeGrafter"/>
</dbReference>
<dbReference type="PANTHER" id="PTHR43968:SF6">
    <property type="entry name" value="GLUTATHIONE S-TRANSFERASE OMEGA"/>
    <property type="match status" value="1"/>
</dbReference>
<dbReference type="STRING" id="1507870.A0A1V8SYB9"/>
<proteinExistence type="predicted"/>
<evidence type="ECO:0008006" key="5">
    <source>
        <dbReference type="Google" id="ProtNLM"/>
    </source>
</evidence>
<dbReference type="SUPFAM" id="SSF47616">
    <property type="entry name" value="GST C-terminal domain-like"/>
    <property type="match status" value="1"/>
</dbReference>